<feature type="transmembrane region" description="Helical" evidence="6">
    <location>
        <begin position="85"/>
        <end position="106"/>
    </location>
</feature>
<evidence type="ECO:0000256" key="1">
    <source>
        <dbReference type="ARBA" id="ARBA00004141"/>
    </source>
</evidence>
<evidence type="ECO:0000313" key="8">
    <source>
        <dbReference type="EMBL" id="SHN67283.1"/>
    </source>
</evidence>
<keyword evidence="3 6" id="KW-0812">Transmembrane</keyword>
<dbReference type="Pfam" id="PF00892">
    <property type="entry name" value="EamA"/>
    <property type="match status" value="2"/>
</dbReference>
<dbReference type="Proteomes" id="UP000184066">
    <property type="component" value="Unassembled WGS sequence"/>
</dbReference>
<evidence type="ECO:0000259" key="7">
    <source>
        <dbReference type="Pfam" id="PF00892"/>
    </source>
</evidence>
<dbReference type="Gene3D" id="1.10.3730.20">
    <property type="match status" value="1"/>
</dbReference>
<feature type="domain" description="EamA" evidence="7">
    <location>
        <begin position="172"/>
        <end position="304"/>
    </location>
</feature>
<dbReference type="PANTHER" id="PTHR32322">
    <property type="entry name" value="INNER MEMBRANE TRANSPORTER"/>
    <property type="match status" value="1"/>
</dbReference>
<keyword evidence="5 6" id="KW-0472">Membrane</keyword>
<reference evidence="8 9" key="1">
    <citation type="submission" date="2016-12" db="EMBL/GenBank/DDBJ databases">
        <authorList>
            <person name="Song W.-J."/>
            <person name="Kurnit D.M."/>
        </authorList>
    </citation>
    <scope>NUCLEOTIDE SEQUENCE [LARGE SCALE GENOMIC DNA]</scope>
    <source>
        <strain evidence="8 9">CGMCC 1.10808</strain>
    </source>
</reference>
<feature type="transmembrane region" description="Helical" evidence="6">
    <location>
        <begin position="291"/>
        <end position="307"/>
    </location>
</feature>
<evidence type="ECO:0000256" key="4">
    <source>
        <dbReference type="ARBA" id="ARBA00022989"/>
    </source>
</evidence>
<evidence type="ECO:0000256" key="6">
    <source>
        <dbReference type="SAM" id="Phobius"/>
    </source>
</evidence>
<organism evidence="8 9">
    <name type="scientific">Oceanicella actignis</name>
    <dbReference type="NCBI Taxonomy" id="1189325"/>
    <lineage>
        <taxon>Bacteria</taxon>
        <taxon>Pseudomonadati</taxon>
        <taxon>Pseudomonadota</taxon>
        <taxon>Alphaproteobacteria</taxon>
        <taxon>Rhodobacterales</taxon>
        <taxon>Paracoccaceae</taxon>
        <taxon>Oceanicella</taxon>
    </lineage>
</organism>
<dbReference type="OrthoDB" id="9806889at2"/>
<dbReference type="InterPro" id="IPR037185">
    <property type="entry name" value="EmrE-like"/>
</dbReference>
<comment type="similarity">
    <text evidence="2">Belongs to the EamA transporter family.</text>
</comment>
<evidence type="ECO:0000313" key="9">
    <source>
        <dbReference type="Proteomes" id="UP000184066"/>
    </source>
</evidence>
<name>A0A1M7T9C8_9RHOB</name>
<evidence type="ECO:0000256" key="3">
    <source>
        <dbReference type="ARBA" id="ARBA00022692"/>
    </source>
</evidence>
<feature type="transmembrane region" description="Helical" evidence="6">
    <location>
        <begin position="233"/>
        <end position="254"/>
    </location>
</feature>
<dbReference type="RefSeq" id="WP_072747299.1">
    <property type="nucleotide sequence ID" value="NZ_FOHL01000005.1"/>
</dbReference>
<dbReference type="SUPFAM" id="SSF103481">
    <property type="entry name" value="Multidrug resistance efflux transporter EmrE"/>
    <property type="match status" value="2"/>
</dbReference>
<dbReference type="InterPro" id="IPR050638">
    <property type="entry name" value="AA-Vitamin_Transporters"/>
</dbReference>
<proteinExistence type="inferred from homology"/>
<feature type="domain" description="EamA" evidence="7">
    <location>
        <begin position="24"/>
        <end position="152"/>
    </location>
</feature>
<feature type="transmembrane region" description="Helical" evidence="6">
    <location>
        <begin position="142"/>
        <end position="162"/>
    </location>
</feature>
<dbReference type="PANTHER" id="PTHR32322:SF2">
    <property type="entry name" value="EAMA DOMAIN-CONTAINING PROTEIN"/>
    <property type="match status" value="1"/>
</dbReference>
<protein>
    <submittedName>
        <fullName evidence="8">Threonine/homoserine efflux transporter RhtA</fullName>
    </submittedName>
</protein>
<accession>A0A1M7T9C8</accession>
<feature type="transmembrane region" description="Helical" evidence="6">
    <location>
        <begin position="266"/>
        <end position="285"/>
    </location>
</feature>
<gene>
    <name evidence="8" type="ORF">SAMN05216200_10590</name>
</gene>
<sequence length="311" mass="31519">MTAASLAHSPAPSAPTEGAVRRKLILAAMLWGGGFSAGRVAAESFTPLGAAAARYALAAAILLWLARRAHGGLPRLSLRQAAQTFVLGATGVFAYNLFFFAALARMPASRTALFVALSPVAVALVGALWTRERLGARKWAGILAALVGAAILASRGAPGAMLADVAASFGAGELFMLGAVAAWAAYTMVGRAALTGLTPLTATAYAAAWGFALLAATLALSGAPALVGAPGAAAWLTVLFLAVGATVVPFVWYYEGVRALGPTRAAAFGNLVPFFGVLFGVVLLGESLTPAMLAGGAMIVLGVWQTTRPPR</sequence>
<keyword evidence="9" id="KW-1185">Reference proteome</keyword>
<evidence type="ECO:0000256" key="5">
    <source>
        <dbReference type="ARBA" id="ARBA00023136"/>
    </source>
</evidence>
<dbReference type="GO" id="GO:0016020">
    <property type="term" value="C:membrane"/>
    <property type="evidence" value="ECO:0007669"/>
    <property type="project" value="UniProtKB-SubCell"/>
</dbReference>
<dbReference type="STRING" id="1189325.SAMN04488119_10591"/>
<comment type="subcellular location">
    <subcellularLocation>
        <location evidence="1">Membrane</location>
        <topology evidence="1">Multi-pass membrane protein</topology>
    </subcellularLocation>
</comment>
<dbReference type="InterPro" id="IPR000620">
    <property type="entry name" value="EamA_dom"/>
</dbReference>
<feature type="transmembrane region" description="Helical" evidence="6">
    <location>
        <begin position="48"/>
        <end position="65"/>
    </location>
</feature>
<evidence type="ECO:0000256" key="2">
    <source>
        <dbReference type="ARBA" id="ARBA00007362"/>
    </source>
</evidence>
<keyword evidence="4 6" id="KW-1133">Transmembrane helix</keyword>
<dbReference type="EMBL" id="FRDL01000005">
    <property type="protein sequence ID" value="SHN67283.1"/>
    <property type="molecule type" value="Genomic_DNA"/>
</dbReference>
<dbReference type="AlphaFoldDB" id="A0A1M7T9C8"/>
<feature type="transmembrane region" description="Helical" evidence="6">
    <location>
        <begin position="174"/>
        <end position="194"/>
    </location>
</feature>
<feature type="transmembrane region" description="Helical" evidence="6">
    <location>
        <begin position="112"/>
        <end position="130"/>
    </location>
</feature>